<keyword evidence="3" id="KW-1185">Reference proteome</keyword>
<dbReference type="EMBL" id="JASPKZ010000839">
    <property type="protein sequence ID" value="KAJ9599017.1"/>
    <property type="molecule type" value="Genomic_DNA"/>
</dbReference>
<reference evidence="2" key="2">
    <citation type="submission" date="2023-05" db="EMBL/GenBank/DDBJ databases">
        <authorList>
            <person name="Fouks B."/>
        </authorList>
    </citation>
    <scope>NUCLEOTIDE SEQUENCE</scope>
    <source>
        <strain evidence="2">Stay&amp;Tobe</strain>
        <tissue evidence="2">Testes</tissue>
    </source>
</reference>
<reference evidence="2" key="1">
    <citation type="journal article" date="2023" name="IScience">
        <title>Live-bearing cockroach genome reveals convergent evolutionary mechanisms linked to viviparity in insects and beyond.</title>
        <authorList>
            <person name="Fouks B."/>
            <person name="Harrison M.C."/>
            <person name="Mikhailova A.A."/>
            <person name="Marchal E."/>
            <person name="English S."/>
            <person name="Carruthers M."/>
            <person name="Jennings E.C."/>
            <person name="Chiamaka E.L."/>
            <person name="Frigard R.A."/>
            <person name="Pippel M."/>
            <person name="Attardo G.M."/>
            <person name="Benoit J.B."/>
            <person name="Bornberg-Bauer E."/>
            <person name="Tobe S.S."/>
        </authorList>
    </citation>
    <scope>NUCLEOTIDE SEQUENCE</scope>
    <source>
        <strain evidence="2">Stay&amp;Tobe</strain>
    </source>
</reference>
<protein>
    <submittedName>
        <fullName evidence="2">Uncharacterized protein</fullName>
    </submittedName>
</protein>
<evidence type="ECO:0000313" key="2">
    <source>
        <dbReference type="EMBL" id="KAJ9599017.1"/>
    </source>
</evidence>
<name>A0AAD8AHA4_DIPPU</name>
<evidence type="ECO:0000256" key="1">
    <source>
        <dbReference type="SAM" id="MobiDB-lite"/>
    </source>
</evidence>
<dbReference type="AlphaFoldDB" id="A0AAD8AHA4"/>
<gene>
    <name evidence="2" type="ORF">L9F63_010474</name>
</gene>
<accession>A0AAD8AHA4</accession>
<organism evidence="2 3">
    <name type="scientific">Diploptera punctata</name>
    <name type="common">Pacific beetle cockroach</name>
    <dbReference type="NCBI Taxonomy" id="6984"/>
    <lineage>
        <taxon>Eukaryota</taxon>
        <taxon>Metazoa</taxon>
        <taxon>Ecdysozoa</taxon>
        <taxon>Arthropoda</taxon>
        <taxon>Hexapoda</taxon>
        <taxon>Insecta</taxon>
        <taxon>Pterygota</taxon>
        <taxon>Neoptera</taxon>
        <taxon>Polyneoptera</taxon>
        <taxon>Dictyoptera</taxon>
        <taxon>Blattodea</taxon>
        <taxon>Blaberoidea</taxon>
        <taxon>Blaberidae</taxon>
        <taxon>Diplopterinae</taxon>
        <taxon>Diploptera</taxon>
    </lineage>
</organism>
<comment type="caution">
    <text evidence="2">The sequence shown here is derived from an EMBL/GenBank/DDBJ whole genome shotgun (WGS) entry which is preliminary data.</text>
</comment>
<sequence length="141" mass="15842">MSSEHIVPCDRQQVLKRVPNPIAEDGHEQERCWTVSFVEILRDTRAAAITSRGKRMNIIAGKSVGLRDLLQKESRSKDISDSSISSTSEEEDGDSNYAVCLVCKKTLVKKQEWKGLGPMPDLQSMGTCKMCRISQETIQVW</sequence>
<evidence type="ECO:0000313" key="3">
    <source>
        <dbReference type="Proteomes" id="UP001233999"/>
    </source>
</evidence>
<proteinExistence type="predicted"/>
<dbReference type="Proteomes" id="UP001233999">
    <property type="component" value="Unassembled WGS sequence"/>
</dbReference>
<feature type="region of interest" description="Disordered" evidence="1">
    <location>
        <begin position="73"/>
        <end position="94"/>
    </location>
</feature>